<keyword evidence="1" id="KW-0812">Transmembrane</keyword>
<gene>
    <name evidence="2" type="ORF">SEA_MILDRED21_211</name>
</gene>
<reference evidence="2 3" key="1">
    <citation type="submission" date="2017-05" db="EMBL/GenBank/DDBJ databases">
        <authorList>
            <person name="Chapman J."/>
            <person name="Chang C."/>
            <person name="Suresh T."/>
            <person name="Shishido T.C."/>
            <person name="Bindert I."/>
            <person name="Shaffer C.D."/>
            <person name="Weston-Hafer K.A."/>
            <person name="Russell D.A."/>
            <person name="Pope W.H."/>
            <person name="Jacobs-Sera D."/>
            <person name="Hendrix R.W."/>
            <person name="Hatfull G.F."/>
        </authorList>
    </citation>
    <scope>NUCLEOTIDE SEQUENCE [LARGE SCALE GENOMIC DNA]</scope>
</reference>
<keyword evidence="1" id="KW-1133">Transmembrane helix</keyword>
<sequence length="31" mass="3262">MLLSIVLGITIPLALFAIIVLIVCFSNGFGI</sequence>
<feature type="transmembrane region" description="Helical" evidence="1">
    <location>
        <begin position="6"/>
        <end position="29"/>
    </location>
</feature>
<evidence type="ECO:0000313" key="3">
    <source>
        <dbReference type="Proteomes" id="UP000223009"/>
    </source>
</evidence>
<dbReference type="Proteomes" id="UP000223009">
    <property type="component" value="Segment"/>
</dbReference>
<proteinExistence type="predicted"/>
<keyword evidence="3" id="KW-1185">Reference proteome</keyword>
<evidence type="ECO:0000313" key="2">
    <source>
        <dbReference type="EMBL" id="ASR75572.1"/>
    </source>
</evidence>
<keyword evidence="1" id="KW-0472">Membrane</keyword>
<organism evidence="2 3">
    <name type="scientific">Streptomyces phage Mildred21</name>
    <dbReference type="NCBI Taxonomy" id="2023959"/>
    <lineage>
        <taxon>Viruses</taxon>
        <taxon>Duplodnaviria</taxon>
        <taxon>Heunggongvirae</taxon>
        <taxon>Uroviricota</taxon>
        <taxon>Caudoviricetes</taxon>
        <taxon>Stanwilliamsviridae</taxon>
        <taxon>Boydwoodruffvirinae</taxon>
        <taxon>Samistivirus</taxon>
        <taxon>Samistivirus mildred21</taxon>
    </lineage>
</organism>
<accession>A0A222YUB9</accession>
<name>A0A222YUB9_9CAUD</name>
<dbReference type="EMBL" id="MF155946">
    <property type="protein sequence ID" value="ASR75572.1"/>
    <property type="molecule type" value="Genomic_DNA"/>
</dbReference>
<protein>
    <submittedName>
        <fullName evidence="2">Uncharacterized protein</fullName>
    </submittedName>
</protein>
<evidence type="ECO:0000256" key="1">
    <source>
        <dbReference type="SAM" id="Phobius"/>
    </source>
</evidence>